<evidence type="ECO:0000259" key="2">
    <source>
        <dbReference type="PROSITE" id="PS50943"/>
    </source>
</evidence>
<reference evidence="3 4" key="1">
    <citation type="submission" date="2020-01" db="EMBL/GenBank/DDBJ databases">
        <title>Genome sequence of a 1,3-propanediol producer, Clostridium butyricum S3.</title>
        <authorList>
            <person name="Zhou J."/>
        </authorList>
    </citation>
    <scope>NUCLEOTIDE SEQUENCE [LARGE SCALE GENOMIC DNA]</scope>
    <source>
        <strain evidence="3 4">S3</strain>
    </source>
</reference>
<evidence type="ECO:0000313" key="4">
    <source>
        <dbReference type="Proteomes" id="UP000474042"/>
    </source>
</evidence>
<feature type="domain" description="HTH cro/C1-type" evidence="2">
    <location>
        <begin position="10"/>
        <end position="64"/>
    </location>
</feature>
<dbReference type="PANTHER" id="PTHR46558:SF11">
    <property type="entry name" value="HTH-TYPE TRANSCRIPTIONAL REGULATOR XRE"/>
    <property type="match status" value="1"/>
</dbReference>
<organism evidence="3 4">
    <name type="scientific">Clostridium butyricum</name>
    <dbReference type="NCBI Taxonomy" id="1492"/>
    <lineage>
        <taxon>Bacteria</taxon>
        <taxon>Bacillati</taxon>
        <taxon>Bacillota</taxon>
        <taxon>Clostridia</taxon>
        <taxon>Eubacteriales</taxon>
        <taxon>Clostridiaceae</taxon>
        <taxon>Clostridium</taxon>
    </lineage>
</organism>
<dbReference type="SMART" id="SM00530">
    <property type="entry name" value="HTH_XRE"/>
    <property type="match status" value="1"/>
</dbReference>
<protein>
    <submittedName>
        <fullName evidence="3">Helix-turn-helix domain-containing protein</fullName>
    </submittedName>
</protein>
<accession>A0A6L9ESH9</accession>
<dbReference type="EMBL" id="WOFV02000085">
    <property type="protein sequence ID" value="NAS19600.1"/>
    <property type="molecule type" value="Genomic_DNA"/>
</dbReference>
<dbReference type="Gene3D" id="1.10.260.40">
    <property type="entry name" value="lambda repressor-like DNA-binding domains"/>
    <property type="match status" value="1"/>
</dbReference>
<dbReference type="InterPro" id="IPR010982">
    <property type="entry name" value="Lambda_DNA-bd_dom_sf"/>
</dbReference>
<evidence type="ECO:0000256" key="1">
    <source>
        <dbReference type="ARBA" id="ARBA00023125"/>
    </source>
</evidence>
<keyword evidence="1" id="KW-0238">DNA-binding</keyword>
<evidence type="ECO:0000313" key="3">
    <source>
        <dbReference type="EMBL" id="NAS19600.1"/>
    </source>
</evidence>
<dbReference type="SUPFAM" id="SSF47413">
    <property type="entry name" value="lambda repressor-like DNA-binding domains"/>
    <property type="match status" value="1"/>
</dbReference>
<dbReference type="CDD" id="cd00093">
    <property type="entry name" value="HTH_XRE"/>
    <property type="match status" value="1"/>
</dbReference>
<proteinExistence type="predicted"/>
<dbReference type="Pfam" id="PF01381">
    <property type="entry name" value="HTH_3"/>
    <property type="match status" value="1"/>
</dbReference>
<dbReference type="PANTHER" id="PTHR46558">
    <property type="entry name" value="TRACRIPTIONAL REGULATORY PROTEIN-RELATED-RELATED"/>
    <property type="match status" value="1"/>
</dbReference>
<dbReference type="Proteomes" id="UP000474042">
    <property type="component" value="Unassembled WGS sequence"/>
</dbReference>
<comment type="caution">
    <text evidence="3">The sequence shown here is derived from an EMBL/GenBank/DDBJ whole genome shotgun (WGS) entry which is preliminary data.</text>
</comment>
<sequence>MNTINIGEKLKRLREQQGLTQKQLAEKVGISVSNITKYEKGQLEPSIERLISLSEALNTSISNILTNSSNSDTDELLSSFKTNDFNKHNIDALTECIILAVINKYNLDINPKKLTSKNRSLIFNLASSTTKTFLESLLKK</sequence>
<dbReference type="GO" id="GO:0003677">
    <property type="term" value="F:DNA binding"/>
    <property type="evidence" value="ECO:0007669"/>
    <property type="project" value="UniProtKB-KW"/>
</dbReference>
<name>A0A6L9ESH9_CLOBU</name>
<dbReference type="PROSITE" id="PS50943">
    <property type="entry name" value="HTH_CROC1"/>
    <property type="match status" value="1"/>
</dbReference>
<gene>
    <name evidence="3" type="ORF">GND98_017510</name>
</gene>
<dbReference type="AlphaFoldDB" id="A0A6L9ESH9"/>
<dbReference type="InterPro" id="IPR001387">
    <property type="entry name" value="Cro/C1-type_HTH"/>
</dbReference>